<feature type="region of interest" description="Disordered" evidence="3">
    <location>
        <begin position="364"/>
        <end position="398"/>
    </location>
</feature>
<evidence type="ECO:0000313" key="6">
    <source>
        <dbReference type="Proteomes" id="UP000790347"/>
    </source>
</evidence>
<dbReference type="CDD" id="cd22400">
    <property type="entry name" value="KH-I_IGF2BP_rpt1"/>
    <property type="match status" value="1"/>
</dbReference>
<feature type="compositionally biased region" description="Low complexity" evidence="3">
    <location>
        <begin position="90"/>
        <end position="113"/>
    </location>
</feature>
<evidence type="ECO:0000256" key="1">
    <source>
        <dbReference type="ARBA" id="ARBA00022737"/>
    </source>
</evidence>
<evidence type="ECO:0000313" key="5">
    <source>
        <dbReference type="EMBL" id="KAH9497542.1"/>
    </source>
</evidence>
<feature type="region of interest" description="Disordered" evidence="3">
    <location>
        <begin position="1"/>
        <end position="113"/>
    </location>
</feature>
<feature type="compositionally biased region" description="Gly residues" evidence="3">
    <location>
        <begin position="49"/>
        <end position="63"/>
    </location>
</feature>
<feature type="compositionally biased region" description="Low complexity" evidence="3">
    <location>
        <begin position="364"/>
        <end position="386"/>
    </location>
</feature>
<sequence>METSGNGKMPKTPGIASGTSTTTQQQNGSAAAAASTGSGGLVGSTIGNRTGGTGGIGGGGGGVHHQNGSSAKHRTSKISTTGIGGPSVMGGPATPSSSTSSSLPTPGASSTAASWPQFRFATTLPLRILVLKDLVGAIIGRGGGTIRQITQETHARVDVHRKESSSANENIIMIYGNPDNCSQACRRILEVMQQEAKSLNRPDEIQLKILASNNLIGRIIGKGGNTIRRIMQQTDTKITINSANLASQYQLERIISISGQLESMCKAEVMISQKLRQCFESDCMQYQQSLMYHHPTGFHHSSLPPSSLLTPGQSATTGPLGIPYSLGPGSHPQQQPQPMSYPPLGASPTCTNIPPSALIGRSSAVMGSSSVTSPTTSATGPVPGGSQPHQLPSSSTQGPAATTAFYNPYNFAPFMYSPHGPQSSFGAPTAPFIGAGSGTQNVPSPYMSTYLYSSMLPNLDNVKETVTIYIPNSVVGAIIGRGGSTIREMMNNSGAVIKVAQMNEEDTSSSTAIESSSSAISKPLERRVTIYGNAFSQNQAQFFVFQKVYTELSNQLSMTASPATICPYGDPAILKVEIMVPTNQVRRIIGKGGSVITELQRTSGATIKLSKESRSDSTTSSTSSSSQPTITTTATTTVKSSVTSPEEPSSPNGGDGTTVTEKLSQQHQQPLTSSSSTTTISEQQQDQTSVFIIGDFYSSFNAQRQIRFIVHRSITAPSSSSSSTTATAPSTLSVPSSATSTTTSSQPLTTTTTTTTTTASSSELTTKSSVESQSSKPSDGTSTIKDQQSSSSVDDTKTSSTTTVTTSAIISSTANNKNTASLSSSNIATDTTTATEPISDSTKPES</sequence>
<feature type="domain" description="K Homology" evidence="4">
    <location>
        <begin position="572"/>
        <end position="711"/>
    </location>
</feature>
<reference evidence="5" key="1">
    <citation type="submission" date="2013-05" db="EMBL/GenBank/DDBJ databases">
        <authorList>
            <person name="Yim A.K.Y."/>
            <person name="Chan T.F."/>
            <person name="Ji K.M."/>
            <person name="Liu X.Y."/>
            <person name="Zhou J.W."/>
            <person name="Li R.Q."/>
            <person name="Yang K.Y."/>
            <person name="Li J."/>
            <person name="Li M."/>
            <person name="Law P.T.W."/>
            <person name="Wu Y.L."/>
            <person name="Cai Z.L."/>
            <person name="Qin H."/>
            <person name="Bao Y."/>
            <person name="Leung R.K.K."/>
            <person name="Ng P.K.S."/>
            <person name="Zou J."/>
            <person name="Zhong X.J."/>
            <person name="Ran P.X."/>
            <person name="Zhong N.S."/>
            <person name="Liu Z.G."/>
            <person name="Tsui S.K.W."/>
        </authorList>
    </citation>
    <scope>NUCLEOTIDE SEQUENCE</scope>
    <source>
        <strain evidence="5">Derf</strain>
        <tissue evidence="5">Whole organism</tissue>
    </source>
</reference>
<dbReference type="SMART" id="SM00322">
    <property type="entry name" value="KH"/>
    <property type="match status" value="4"/>
</dbReference>
<keyword evidence="2" id="KW-0694">RNA-binding</keyword>
<protein>
    <submittedName>
        <fullName evidence="5">Insulin-like growth factor 2 mRNA-binding protein 3</fullName>
    </submittedName>
</protein>
<dbReference type="AlphaFoldDB" id="A0A922HMN4"/>
<dbReference type="GO" id="GO:0010468">
    <property type="term" value="P:regulation of gene expression"/>
    <property type="evidence" value="ECO:0007669"/>
    <property type="project" value="UniProtKB-ARBA"/>
</dbReference>
<feature type="compositionally biased region" description="Low complexity" evidence="3">
    <location>
        <begin position="16"/>
        <end position="36"/>
    </location>
</feature>
<dbReference type="Proteomes" id="UP000790347">
    <property type="component" value="Unassembled WGS sequence"/>
</dbReference>
<dbReference type="InterPro" id="IPR004088">
    <property type="entry name" value="KH_dom_type_1"/>
</dbReference>
<feature type="compositionally biased region" description="Low complexity" evidence="3">
    <location>
        <begin position="715"/>
        <end position="778"/>
    </location>
</feature>
<dbReference type="InterPro" id="IPR036612">
    <property type="entry name" value="KH_dom_type_1_sf"/>
</dbReference>
<feature type="region of interest" description="Disordered" evidence="3">
    <location>
        <begin position="303"/>
        <end position="342"/>
    </location>
</feature>
<proteinExistence type="predicted"/>
<feature type="domain" description="K Homology" evidence="4">
    <location>
        <begin position="122"/>
        <end position="193"/>
    </location>
</feature>
<feature type="domain" description="K Homology" evidence="4">
    <location>
        <begin position="203"/>
        <end position="276"/>
    </location>
</feature>
<name>A0A922HMN4_DERFA</name>
<keyword evidence="6" id="KW-1185">Reference proteome</keyword>
<feature type="compositionally biased region" description="Polar residues" evidence="3">
    <location>
        <begin position="815"/>
        <end position="846"/>
    </location>
</feature>
<dbReference type="PROSITE" id="PS50084">
    <property type="entry name" value="KH_TYPE_1"/>
    <property type="match status" value="4"/>
</dbReference>
<feature type="compositionally biased region" description="Low complexity" evidence="3">
    <location>
        <begin position="665"/>
        <end position="682"/>
    </location>
</feature>
<feature type="domain" description="K Homology" evidence="4">
    <location>
        <begin position="462"/>
        <end position="549"/>
    </location>
</feature>
<organism evidence="5 6">
    <name type="scientific">Dermatophagoides farinae</name>
    <name type="common">American house dust mite</name>
    <dbReference type="NCBI Taxonomy" id="6954"/>
    <lineage>
        <taxon>Eukaryota</taxon>
        <taxon>Metazoa</taxon>
        <taxon>Ecdysozoa</taxon>
        <taxon>Arthropoda</taxon>
        <taxon>Chelicerata</taxon>
        <taxon>Arachnida</taxon>
        <taxon>Acari</taxon>
        <taxon>Acariformes</taxon>
        <taxon>Sarcoptiformes</taxon>
        <taxon>Astigmata</taxon>
        <taxon>Psoroptidia</taxon>
        <taxon>Analgoidea</taxon>
        <taxon>Pyroglyphidae</taxon>
        <taxon>Dermatophagoidinae</taxon>
        <taxon>Dermatophagoides</taxon>
    </lineage>
</organism>
<dbReference type="SUPFAM" id="SSF54791">
    <property type="entry name" value="Eukaryotic type KH-domain (KH-domain type I)"/>
    <property type="match status" value="4"/>
</dbReference>
<accession>A0A922HMN4</accession>
<dbReference type="EMBL" id="ASGP02000007">
    <property type="protein sequence ID" value="KAH9497542.1"/>
    <property type="molecule type" value="Genomic_DNA"/>
</dbReference>
<dbReference type="Gene3D" id="3.30.1370.10">
    <property type="entry name" value="K Homology domain, type 1"/>
    <property type="match status" value="2"/>
</dbReference>
<evidence type="ECO:0000256" key="2">
    <source>
        <dbReference type="PROSITE-ProRule" id="PRU00117"/>
    </source>
</evidence>
<feature type="region of interest" description="Disordered" evidence="3">
    <location>
        <begin position="715"/>
        <end position="846"/>
    </location>
</feature>
<reference evidence="5" key="2">
    <citation type="journal article" date="2022" name="Res Sq">
        <title>Comparative Genomics Reveals Insights into the Divergent Evolution of Astigmatic Mites and Household Pest Adaptations.</title>
        <authorList>
            <person name="Xiong Q."/>
            <person name="Wan A.T.-Y."/>
            <person name="Liu X.-Y."/>
            <person name="Fung C.S.-H."/>
            <person name="Xiao X."/>
            <person name="Malainual N."/>
            <person name="Hou J."/>
            <person name="Wang L."/>
            <person name="Wang M."/>
            <person name="Yang K."/>
            <person name="Cui Y."/>
            <person name="Leung E."/>
            <person name="Nong W."/>
            <person name="Shin S.-K."/>
            <person name="Au S."/>
            <person name="Jeong K.Y."/>
            <person name="Chew F.T."/>
            <person name="Hui J."/>
            <person name="Leung T.F."/>
            <person name="Tungtrongchitr A."/>
            <person name="Zhong N."/>
            <person name="Liu Z."/>
            <person name="Tsui S."/>
        </authorList>
    </citation>
    <scope>NUCLEOTIDE SEQUENCE</scope>
    <source>
        <strain evidence="5">Derf</strain>
        <tissue evidence="5">Whole organism</tissue>
    </source>
</reference>
<dbReference type="Pfam" id="PF00013">
    <property type="entry name" value="KH_1"/>
    <property type="match status" value="4"/>
</dbReference>
<feature type="compositionally biased region" description="Low complexity" evidence="3">
    <location>
        <begin position="785"/>
        <end position="814"/>
    </location>
</feature>
<dbReference type="GO" id="GO:0003723">
    <property type="term" value="F:RNA binding"/>
    <property type="evidence" value="ECO:0007669"/>
    <property type="project" value="UniProtKB-UniRule"/>
</dbReference>
<dbReference type="InterPro" id="IPR004087">
    <property type="entry name" value="KH_dom"/>
</dbReference>
<dbReference type="CDD" id="cd22401">
    <property type="entry name" value="KH-I_IGF2BP_rpt2"/>
    <property type="match status" value="1"/>
</dbReference>
<dbReference type="Gene3D" id="3.30.310.210">
    <property type="match status" value="1"/>
</dbReference>
<gene>
    <name evidence="5" type="primary">IGF2BP3</name>
    <name evidence="5" type="ORF">DERF_013521</name>
</gene>
<keyword evidence="1" id="KW-0677">Repeat</keyword>
<comment type="caution">
    <text evidence="5">The sequence shown here is derived from an EMBL/GenBank/DDBJ whole genome shotgun (WGS) entry which is preliminary data.</text>
</comment>
<dbReference type="PANTHER" id="PTHR10288">
    <property type="entry name" value="KH DOMAIN CONTAINING RNA BINDING PROTEIN"/>
    <property type="match status" value="1"/>
</dbReference>
<feature type="region of interest" description="Disordered" evidence="3">
    <location>
        <begin position="607"/>
        <end position="682"/>
    </location>
</feature>
<feature type="compositionally biased region" description="Polar residues" evidence="3">
    <location>
        <begin position="387"/>
        <end position="398"/>
    </location>
</feature>
<evidence type="ECO:0000259" key="4">
    <source>
        <dbReference type="SMART" id="SM00322"/>
    </source>
</evidence>
<evidence type="ECO:0000256" key="3">
    <source>
        <dbReference type="SAM" id="MobiDB-lite"/>
    </source>
</evidence>
<feature type="compositionally biased region" description="Low complexity" evidence="3">
    <location>
        <begin position="616"/>
        <end position="651"/>
    </location>
</feature>